<dbReference type="InterPro" id="IPR011051">
    <property type="entry name" value="RmlC_Cupin_sf"/>
</dbReference>
<dbReference type="Pfam" id="PF07883">
    <property type="entry name" value="Cupin_2"/>
    <property type="match status" value="1"/>
</dbReference>
<comment type="caution">
    <text evidence="2">The sequence shown here is derived from an EMBL/GenBank/DDBJ whole genome shotgun (WGS) entry which is preliminary data.</text>
</comment>
<sequence>MEASIVTVRPESMSGSLQKLAMFVGISGPSAGATRLSLYKVLIPPGGKAEPHSHAGHETAIYLIKGRVETRYGEGLRQSVINQAGDFIFIPPDLPHQPVNLSDTEFAEAIVARSDPNEQESVVPYSVEAE</sequence>
<proteinExistence type="predicted"/>
<dbReference type="Gene3D" id="2.60.120.10">
    <property type="entry name" value="Jelly Rolls"/>
    <property type="match status" value="1"/>
</dbReference>
<dbReference type="InterPro" id="IPR017102">
    <property type="entry name" value="UCP037087"/>
</dbReference>
<dbReference type="EMBL" id="JAUSVX010000014">
    <property type="protein sequence ID" value="MDQ0473090.1"/>
    <property type="molecule type" value="Genomic_DNA"/>
</dbReference>
<keyword evidence="3" id="KW-1185">Reference proteome</keyword>
<dbReference type="CDD" id="cd02210">
    <property type="entry name" value="cupin_BLR2406-like"/>
    <property type="match status" value="1"/>
</dbReference>
<name>A0ABU0JFN6_9HYPH</name>
<protein>
    <submittedName>
        <fullName evidence="2">RmlC-like cupin family protein</fullName>
    </submittedName>
</protein>
<gene>
    <name evidence="2" type="ORF">QO011_006123</name>
</gene>
<dbReference type="InterPro" id="IPR014710">
    <property type="entry name" value="RmlC-like_jellyroll"/>
</dbReference>
<feature type="domain" description="Cupin type-2" evidence="1">
    <location>
        <begin position="41"/>
        <end position="105"/>
    </location>
</feature>
<dbReference type="Proteomes" id="UP001242480">
    <property type="component" value="Unassembled WGS sequence"/>
</dbReference>
<evidence type="ECO:0000313" key="2">
    <source>
        <dbReference type="EMBL" id="MDQ0473090.1"/>
    </source>
</evidence>
<dbReference type="PIRSF" id="PIRSF037087">
    <property type="entry name" value="UCP037087"/>
    <property type="match status" value="1"/>
</dbReference>
<accession>A0ABU0JFN6</accession>
<dbReference type="InterPro" id="IPR013096">
    <property type="entry name" value="Cupin_2"/>
</dbReference>
<dbReference type="PANTHER" id="PTHR40112:SF1">
    <property type="entry name" value="H2HPP ISOMERASE"/>
    <property type="match status" value="1"/>
</dbReference>
<dbReference type="InterPro" id="IPR052535">
    <property type="entry name" value="Bacilysin_H2HPP_isomerase"/>
</dbReference>
<organism evidence="2 3">
    <name type="scientific">Labrys wisconsinensis</name>
    <dbReference type="NCBI Taxonomy" id="425677"/>
    <lineage>
        <taxon>Bacteria</taxon>
        <taxon>Pseudomonadati</taxon>
        <taxon>Pseudomonadota</taxon>
        <taxon>Alphaproteobacteria</taxon>
        <taxon>Hyphomicrobiales</taxon>
        <taxon>Xanthobacteraceae</taxon>
        <taxon>Labrys</taxon>
    </lineage>
</organism>
<evidence type="ECO:0000259" key="1">
    <source>
        <dbReference type="Pfam" id="PF07883"/>
    </source>
</evidence>
<dbReference type="PANTHER" id="PTHR40112">
    <property type="entry name" value="H2HPP ISOMERASE"/>
    <property type="match status" value="1"/>
</dbReference>
<evidence type="ECO:0000313" key="3">
    <source>
        <dbReference type="Proteomes" id="UP001242480"/>
    </source>
</evidence>
<reference evidence="2 3" key="1">
    <citation type="submission" date="2023-07" db="EMBL/GenBank/DDBJ databases">
        <title>Genomic Encyclopedia of Type Strains, Phase IV (KMG-IV): sequencing the most valuable type-strain genomes for metagenomic binning, comparative biology and taxonomic classification.</title>
        <authorList>
            <person name="Goeker M."/>
        </authorList>
    </citation>
    <scope>NUCLEOTIDE SEQUENCE [LARGE SCALE GENOMIC DNA]</scope>
    <source>
        <strain evidence="2 3">DSM 19619</strain>
    </source>
</reference>
<dbReference type="RefSeq" id="WP_307280860.1">
    <property type="nucleotide sequence ID" value="NZ_JAUSVX010000014.1"/>
</dbReference>
<dbReference type="SUPFAM" id="SSF51182">
    <property type="entry name" value="RmlC-like cupins"/>
    <property type="match status" value="1"/>
</dbReference>